<keyword evidence="1" id="KW-1133">Transmembrane helix</keyword>
<dbReference type="Pfam" id="PF09933">
    <property type="entry name" value="DUF2165"/>
    <property type="match status" value="1"/>
</dbReference>
<keyword evidence="1" id="KW-0812">Transmembrane</keyword>
<gene>
    <name evidence="2" type="ORF">L2764_17845</name>
</gene>
<organism evidence="2 3">
    <name type="scientific">Shewanella surugensis</name>
    <dbReference type="NCBI Taxonomy" id="212020"/>
    <lineage>
        <taxon>Bacteria</taxon>
        <taxon>Pseudomonadati</taxon>
        <taxon>Pseudomonadota</taxon>
        <taxon>Gammaproteobacteria</taxon>
        <taxon>Alteromonadales</taxon>
        <taxon>Shewanellaceae</taxon>
        <taxon>Shewanella</taxon>
    </lineage>
</organism>
<reference evidence="2 3" key="1">
    <citation type="submission" date="2022-01" db="EMBL/GenBank/DDBJ databases">
        <title>Whole genome-based taxonomy of the Shewanellaceae.</title>
        <authorList>
            <person name="Martin-Rodriguez A.J."/>
        </authorList>
    </citation>
    <scope>NUCLEOTIDE SEQUENCE [LARGE SCALE GENOMIC DNA]</scope>
    <source>
        <strain evidence="2 3">DSM 17177</strain>
    </source>
</reference>
<evidence type="ECO:0000313" key="3">
    <source>
        <dbReference type="Proteomes" id="UP001203423"/>
    </source>
</evidence>
<protein>
    <submittedName>
        <fullName evidence="2">DUF2165 domain-containing protein</fullName>
    </submittedName>
</protein>
<dbReference type="RefSeq" id="WP_248941682.1">
    <property type="nucleotide sequence ID" value="NZ_JAKIKS010000081.1"/>
</dbReference>
<sequence>MRNRKGLCTFDIQKCYLPGVLLYLRGLVAWNNMTDYESSYGFIFHVLKMNTTFPNNAAMWRAVETPILYHLVYGGIIAIESLIALLCTITGIQLFRYRHDLKVLSRAKG</sequence>
<feature type="transmembrane region" description="Helical" evidence="1">
    <location>
        <begin position="67"/>
        <end position="92"/>
    </location>
</feature>
<dbReference type="InterPro" id="IPR018681">
    <property type="entry name" value="DUF2165_transmembrane"/>
</dbReference>
<keyword evidence="3" id="KW-1185">Reference proteome</keyword>
<proteinExistence type="predicted"/>
<dbReference type="EMBL" id="JAKIKS010000081">
    <property type="protein sequence ID" value="MCL1126292.1"/>
    <property type="molecule type" value="Genomic_DNA"/>
</dbReference>
<accession>A0ABT0LF09</accession>
<evidence type="ECO:0000313" key="2">
    <source>
        <dbReference type="EMBL" id="MCL1126292.1"/>
    </source>
</evidence>
<keyword evidence="1" id="KW-0472">Membrane</keyword>
<dbReference type="Proteomes" id="UP001203423">
    <property type="component" value="Unassembled WGS sequence"/>
</dbReference>
<comment type="caution">
    <text evidence="2">The sequence shown here is derived from an EMBL/GenBank/DDBJ whole genome shotgun (WGS) entry which is preliminary data.</text>
</comment>
<name>A0ABT0LF09_9GAMM</name>
<evidence type="ECO:0000256" key="1">
    <source>
        <dbReference type="SAM" id="Phobius"/>
    </source>
</evidence>